<evidence type="ECO:0000256" key="1">
    <source>
        <dbReference type="SAM" id="Coils"/>
    </source>
</evidence>
<gene>
    <name evidence="3" type="ORF">R1flu_012034</name>
</gene>
<feature type="compositionally biased region" description="Polar residues" evidence="2">
    <location>
        <begin position="77"/>
        <end position="89"/>
    </location>
</feature>
<keyword evidence="1" id="KW-0175">Coiled coil</keyword>
<feature type="coiled-coil region" evidence="1">
    <location>
        <begin position="128"/>
        <end position="158"/>
    </location>
</feature>
<sequence>MYFFRSGDRALGAERAGAEFELHELSKGLVLSSQGELIRLPPAQCLIVVPSKDHSIGAELKAGGRKNEVRRQPRRLNATSSDIFSSPKTGTLGEDRFKDGAVPGSYWNDSLDLGEDATVCFNTGSNMVAHNIDEASKLKRELEAKQEELKKLQEVNKKIR</sequence>
<reference evidence="3 4" key="1">
    <citation type="submission" date="2024-09" db="EMBL/GenBank/DDBJ databases">
        <title>Chromosome-scale assembly of Riccia fluitans.</title>
        <authorList>
            <person name="Paukszto L."/>
            <person name="Sawicki J."/>
            <person name="Karawczyk K."/>
            <person name="Piernik-Szablinska J."/>
            <person name="Szczecinska M."/>
            <person name="Mazdziarz M."/>
        </authorList>
    </citation>
    <scope>NUCLEOTIDE SEQUENCE [LARGE SCALE GENOMIC DNA]</scope>
    <source>
        <strain evidence="3">Rf_01</strain>
        <tissue evidence="3">Aerial parts of the thallus</tissue>
    </source>
</reference>
<feature type="region of interest" description="Disordered" evidence="2">
    <location>
        <begin position="63"/>
        <end position="97"/>
    </location>
</feature>
<organism evidence="3 4">
    <name type="scientific">Riccia fluitans</name>
    <dbReference type="NCBI Taxonomy" id="41844"/>
    <lineage>
        <taxon>Eukaryota</taxon>
        <taxon>Viridiplantae</taxon>
        <taxon>Streptophyta</taxon>
        <taxon>Embryophyta</taxon>
        <taxon>Marchantiophyta</taxon>
        <taxon>Marchantiopsida</taxon>
        <taxon>Marchantiidae</taxon>
        <taxon>Marchantiales</taxon>
        <taxon>Ricciaceae</taxon>
        <taxon>Riccia</taxon>
    </lineage>
</organism>
<name>A0ABD1ZDL6_9MARC</name>
<dbReference type="EMBL" id="JBHFFA010000002">
    <property type="protein sequence ID" value="KAL2644447.1"/>
    <property type="molecule type" value="Genomic_DNA"/>
</dbReference>
<evidence type="ECO:0000313" key="4">
    <source>
        <dbReference type="Proteomes" id="UP001605036"/>
    </source>
</evidence>
<comment type="caution">
    <text evidence="3">The sequence shown here is derived from an EMBL/GenBank/DDBJ whole genome shotgun (WGS) entry which is preliminary data.</text>
</comment>
<evidence type="ECO:0000313" key="3">
    <source>
        <dbReference type="EMBL" id="KAL2644447.1"/>
    </source>
</evidence>
<keyword evidence="4" id="KW-1185">Reference proteome</keyword>
<accession>A0ABD1ZDL6</accession>
<proteinExistence type="predicted"/>
<dbReference type="AlphaFoldDB" id="A0ABD1ZDL6"/>
<evidence type="ECO:0000256" key="2">
    <source>
        <dbReference type="SAM" id="MobiDB-lite"/>
    </source>
</evidence>
<dbReference type="Proteomes" id="UP001605036">
    <property type="component" value="Unassembled WGS sequence"/>
</dbReference>
<protein>
    <submittedName>
        <fullName evidence="3">Uncharacterized protein</fullName>
    </submittedName>
</protein>